<feature type="domain" description="LIM zinc-binding" evidence="7">
    <location>
        <begin position="249"/>
        <end position="320"/>
    </location>
</feature>
<proteinExistence type="predicted"/>
<dbReference type="InterPro" id="IPR047120">
    <property type="entry name" value="Pk/Esn/Tes"/>
</dbReference>
<dbReference type="GO" id="GO:0046872">
    <property type="term" value="F:metal ion binding"/>
    <property type="evidence" value="ECO:0007669"/>
    <property type="project" value="UniProtKB-KW"/>
</dbReference>
<keyword evidence="2" id="KW-0677">Repeat</keyword>
<dbReference type="AlphaFoldDB" id="A0AAJ7T2Y8"/>
<organism evidence="8 9">
    <name type="scientific">Petromyzon marinus</name>
    <name type="common">Sea lamprey</name>
    <dbReference type="NCBI Taxonomy" id="7757"/>
    <lineage>
        <taxon>Eukaryota</taxon>
        <taxon>Metazoa</taxon>
        <taxon>Chordata</taxon>
        <taxon>Craniata</taxon>
        <taxon>Vertebrata</taxon>
        <taxon>Cyclostomata</taxon>
        <taxon>Hyperoartia</taxon>
        <taxon>Petromyzontiformes</taxon>
        <taxon>Petromyzontidae</taxon>
        <taxon>Petromyzon</taxon>
    </lineage>
</organism>
<protein>
    <submittedName>
        <fullName evidence="9">Testin-like</fullName>
    </submittedName>
</protein>
<evidence type="ECO:0000256" key="2">
    <source>
        <dbReference type="ARBA" id="ARBA00022737"/>
    </source>
</evidence>
<evidence type="ECO:0000256" key="5">
    <source>
        <dbReference type="PROSITE-ProRule" id="PRU00125"/>
    </source>
</evidence>
<accession>A0AAJ7T2Y8</accession>
<dbReference type="Proteomes" id="UP001318040">
    <property type="component" value="Chromosome 14"/>
</dbReference>
<keyword evidence="4 5" id="KW-0440">LIM domain</keyword>
<evidence type="ECO:0000313" key="9">
    <source>
        <dbReference type="RefSeq" id="XP_032810386.1"/>
    </source>
</evidence>
<dbReference type="PROSITE" id="PS50023">
    <property type="entry name" value="LIM_DOMAIN_2"/>
    <property type="match status" value="2"/>
</dbReference>
<evidence type="ECO:0000256" key="4">
    <source>
        <dbReference type="ARBA" id="ARBA00023038"/>
    </source>
</evidence>
<keyword evidence="8" id="KW-1185">Reference proteome</keyword>
<evidence type="ECO:0000256" key="3">
    <source>
        <dbReference type="ARBA" id="ARBA00022833"/>
    </source>
</evidence>
<feature type="domain" description="LIM zinc-binding" evidence="7">
    <location>
        <begin position="336"/>
        <end position="396"/>
    </location>
</feature>
<dbReference type="SMART" id="SM00132">
    <property type="entry name" value="LIM"/>
    <property type="match status" value="3"/>
</dbReference>
<evidence type="ECO:0000259" key="7">
    <source>
        <dbReference type="PROSITE" id="PS50023"/>
    </source>
</evidence>
<dbReference type="Gene3D" id="2.10.110.10">
    <property type="entry name" value="Cysteine Rich Protein"/>
    <property type="match status" value="3"/>
</dbReference>
<dbReference type="SUPFAM" id="SSF57716">
    <property type="entry name" value="Glucocorticoid receptor-like (DNA-binding domain)"/>
    <property type="match status" value="2"/>
</dbReference>
<dbReference type="KEGG" id="pmrn:116942494"/>
<name>A0AAJ7T2Y8_PETMA</name>
<dbReference type="RefSeq" id="XP_032810386.1">
    <property type="nucleotide sequence ID" value="XM_032954495.1"/>
</dbReference>
<keyword evidence="1 5" id="KW-0479">Metal-binding</keyword>
<keyword evidence="3 5" id="KW-0862">Zinc</keyword>
<reference evidence="9" key="1">
    <citation type="submission" date="2025-08" db="UniProtKB">
        <authorList>
            <consortium name="RefSeq"/>
        </authorList>
    </citation>
    <scope>IDENTIFICATION</scope>
    <source>
        <tissue evidence="9">Sperm</tissue>
    </source>
</reference>
<sequence length="461" mass="49070">MDLDERFKKVTISHEWGAGAPCSACKDRCPGLELHYWRRVCVNCKCSPEQHLVEWEQAGQQQQLQQEDLKEGSTTPEGLAGAQRSGSPLCDGAVGHCLLPSSSSSPQSMKLRDVNGDGGKAPPPPPPPPPVPAPSSPPLVPAQNGKRGVAEREQRAAVKHAAGQVRPSPHQVTEAPGGDPHVNDRGPRDEATLSMADCVPHWAPVGANGGPLGKPPRGPPGARTPPPETHAEASSLSGDASAAEGLTLYVCWGCGGTLQEGERAVSAGSAVSAGGEDARRMWHVRCFVCSTCREPLASLLYYWDNGSLFCHLHYQTGAQDIHPAEEGQGTGAEAPPVCARCNEPIVSCEYTRAEGRCWHLDHFCCLECGVQLAGQTYVAETEQPVCLQCYRSSYAKSCEGCGGVIDAEEERVAHGPRQWHARPSCFRCSGCSCALVQRRFIPAGTRLYCSLGCRDGVPGEG</sequence>
<feature type="compositionally biased region" description="Pro residues" evidence="6">
    <location>
        <begin position="121"/>
        <end position="140"/>
    </location>
</feature>
<dbReference type="PANTHER" id="PTHR24211">
    <property type="entry name" value="LIM DOMAIN-CONTAINING PROTEIN"/>
    <property type="match status" value="1"/>
</dbReference>
<gene>
    <name evidence="9" type="primary">LOC116942494</name>
</gene>
<dbReference type="Pfam" id="PF00412">
    <property type="entry name" value="LIM"/>
    <property type="match status" value="3"/>
</dbReference>
<feature type="region of interest" description="Disordered" evidence="6">
    <location>
        <begin position="63"/>
        <end position="86"/>
    </location>
</feature>
<dbReference type="FunFam" id="2.10.110.10:FF:000005">
    <property type="entry name" value="Testin isoform 1"/>
    <property type="match status" value="1"/>
</dbReference>
<dbReference type="InterPro" id="IPR001781">
    <property type="entry name" value="Znf_LIM"/>
</dbReference>
<dbReference type="PROSITE" id="PS00478">
    <property type="entry name" value="LIM_DOMAIN_1"/>
    <property type="match status" value="1"/>
</dbReference>
<evidence type="ECO:0000256" key="6">
    <source>
        <dbReference type="SAM" id="MobiDB-lite"/>
    </source>
</evidence>
<feature type="region of interest" description="Disordered" evidence="6">
    <location>
        <begin position="98"/>
        <end position="189"/>
    </location>
</feature>
<feature type="region of interest" description="Disordered" evidence="6">
    <location>
        <begin position="201"/>
        <end position="238"/>
    </location>
</feature>
<dbReference type="PANTHER" id="PTHR24211:SF22">
    <property type="entry name" value="TESTIN"/>
    <property type="match status" value="1"/>
</dbReference>
<feature type="compositionally biased region" description="Pro residues" evidence="6">
    <location>
        <begin position="213"/>
        <end position="228"/>
    </location>
</feature>
<evidence type="ECO:0000313" key="8">
    <source>
        <dbReference type="Proteomes" id="UP001318040"/>
    </source>
</evidence>
<evidence type="ECO:0000256" key="1">
    <source>
        <dbReference type="ARBA" id="ARBA00022723"/>
    </source>
</evidence>